<feature type="domain" description="SnoaL-like" evidence="1">
    <location>
        <begin position="20"/>
        <end position="141"/>
    </location>
</feature>
<dbReference type="InterPro" id="IPR011944">
    <property type="entry name" value="Steroid_delta5-4_isomerase"/>
</dbReference>
<dbReference type="Gene3D" id="3.10.450.50">
    <property type="match status" value="1"/>
</dbReference>
<evidence type="ECO:0000313" key="3">
    <source>
        <dbReference type="Proteomes" id="UP000054375"/>
    </source>
</evidence>
<evidence type="ECO:0000313" key="2">
    <source>
        <dbReference type="EMBL" id="KUN65408.1"/>
    </source>
</evidence>
<protein>
    <submittedName>
        <fullName evidence="2">Glyoxalase</fullName>
    </submittedName>
</protein>
<dbReference type="Proteomes" id="UP000054375">
    <property type="component" value="Unassembled WGS sequence"/>
</dbReference>
<accession>A0A101S152</accession>
<evidence type="ECO:0000259" key="1">
    <source>
        <dbReference type="Pfam" id="PF13474"/>
    </source>
</evidence>
<name>A0A101S152_9ACTN</name>
<gene>
    <name evidence="2" type="ORF">AQJ54_21550</name>
</gene>
<dbReference type="RefSeq" id="WP_051735552.1">
    <property type="nucleotide sequence ID" value="NZ_JBEOZZ010000004.1"/>
</dbReference>
<dbReference type="Pfam" id="PF13474">
    <property type="entry name" value="SnoaL_3"/>
    <property type="match status" value="1"/>
</dbReference>
<accession>A0A124H6R7</accession>
<sequence>MPQYSYRTDAPDAGDDEAQIRALVTAWAAAVHRGDLAGVVADHAQDIVLYDVPPPHHGIRGLAAYRAHWPPFFAWQAQGACFDIETLDVTAGTDVAYAHALLRCATPEELAAHPDVRLRLTLGLRKERGRWLVAHEHHSFPHD</sequence>
<dbReference type="AlphaFoldDB" id="A0A101S152"/>
<dbReference type="InterPro" id="IPR032710">
    <property type="entry name" value="NTF2-like_dom_sf"/>
</dbReference>
<dbReference type="SUPFAM" id="SSF54427">
    <property type="entry name" value="NTF2-like"/>
    <property type="match status" value="1"/>
</dbReference>
<keyword evidence="3" id="KW-1185">Reference proteome</keyword>
<dbReference type="NCBIfam" id="TIGR02246">
    <property type="entry name" value="SgcJ/EcaC family oxidoreductase"/>
    <property type="match status" value="1"/>
</dbReference>
<dbReference type="EMBL" id="LMWV01000017">
    <property type="protein sequence ID" value="KUN65408.1"/>
    <property type="molecule type" value="Genomic_DNA"/>
</dbReference>
<comment type="caution">
    <text evidence="2">The sequence shown here is derived from an EMBL/GenBank/DDBJ whole genome shotgun (WGS) entry which is preliminary data.</text>
</comment>
<organism evidence="2 3">
    <name type="scientific">Streptomyces griseorubiginosus</name>
    <dbReference type="NCBI Taxonomy" id="67304"/>
    <lineage>
        <taxon>Bacteria</taxon>
        <taxon>Bacillati</taxon>
        <taxon>Actinomycetota</taxon>
        <taxon>Actinomycetes</taxon>
        <taxon>Kitasatosporales</taxon>
        <taxon>Streptomycetaceae</taxon>
        <taxon>Streptomyces</taxon>
    </lineage>
</organism>
<proteinExistence type="predicted"/>
<dbReference type="InterPro" id="IPR037401">
    <property type="entry name" value="SnoaL-like"/>
</dbReference>
<reference evidence="2 3" key="1">
    <citation type="submission" date="2015-10" db="EMBL/GenBank/DDBJ databases">
        <title>Draft genome sequence of Streptomyces griseorubiginosus DSM 40469, type strain for the species Streptomyces griseorubiginosus.</title>
        <authorList>
            <person name="Ruckert C."/>
            <person name="Winkler A."/>
            <person name="Kalinowski J."/>
            <person name="Kampfer P."/>
            <person name="Glaeser S."/>
        </authorList>
    </citation>
    <scope>NUCLEOTIDE SEQUENCE [LARGE SCALE GENOMIC DNA]</scope>
    <source>
        <strain evidence="2 3">DSM 40469</strain>
    </source>
</reference>